<evidence type="ECO:0000313" key="2">
    <source>
        <dbReference type="EMBL" id="MBE9254444.1"/>
    </source>
</evidence>
<keyword evidence="1" id="KW-0472">Membrane</keyword>
<keyword evidence="1" id="KW-0812">Transmembrane</keyword>
<keyword evidence="3" id="KW-1185">Reference proteome</keyword>
<name>A0ABR9VSW0_9SYNC</name>
<feature type="transmembrane region" description="Helical" evidence="1">
    <location>
        <begin position="7"/>
        <end position="32"/>
    </location>
</feature>
<dbReference type="RefSeq" id="WP_190596455.1">
    <property type="nucleotide sequence ID" value="NZ_JADEVV010000030.1"/>
</dbReference>
<organism evidence="2 3">
    <name type="scientific">Synechocystis salina LEGE 00031</name>
    <dbReference type="NCBI Taxonomy" id="1828736"/>
    <lineage>
        <taxon>Bacteria</taxon>
        <taxon>Bacillati</taxon>
        <taxon>Cyanobacteriota</taxon>
        <taxon>Cyanophyceae</taxon>
        <taxon>Synechococcales</taxon>
        <taxon>Merismopediaceae</taxon>
        <taxon>Synechocystis</taxon>
    </lineage>
</organism>
<gene>
    <name evidence="2" type="ORF">IQ217_11440</name>
</gene>
<dbReference type="EMBL" id="JADEVV010000030">
    <property type="protein sequence ID" value="MBE9254444.1"/>
    <property type="molecule type" value="Genomic_DNA"/>
</dbReference>
<keyword evidence="1" id="KW-1133">Transmembrane helix</keyword>
<evidence type="ECO:0000313" key="3">
    <source>
        <dbReference type="Proteomes" id="UP000658720"/>
    </source>
</evidence>
<protein>
    <submittedName>
        <fullName evidence="2">Uncharacterized protein</fullName>
    </submittedName>
</protein>
<dbReference type="Proteomes" id="UP000658720">
    <property type="component" value="Unassembled WGS sequence"/>
</dbReference>
<proteinExistence type="predicted"/>
<comment type="caution">
    <text evidence="2">The sequence shown here is derived from an EMBL/GenBank/DDBJ whole genome shotgun (WGS) entry which is preliminary data.</text>
</comment>
<sequence>MSQLGRLALLALKVLLPSFLISWGIKFIVPAFAPPPELAWTLLLVFTPVLAVIVWLGLQEWQGRKTP</sequence>
<feature type="transmembrane region" description="Helical" evidence="1">
    <location>
        <begin position="38"/>
        <end position="58"/>
    </location>
</feature>
<evidence type="ECO:0000256" key="1">
    <source>
        <dbReference type="SAM" id="Phobius"/>
    </source>
</evidence>
<reference evidence="2 3" key="1">
    <citation type="submission" date="2020-10" db="EMBL/GenBank/DDBJ databases">
        <authorList>
            <person name="Castelo-Branco R."/>
            <person name="Eusebio N."/>
            <person name="Adriana R."/>
            <person name="Vieira A."/>
            <person name="Brugerolle De Fraissinette N."/>
            <person name="Rezende De Castro R."/>
            <person name="Schneider M.P."/>
            <person name="Vasconcelos V."/>
            <person name="Leao P.N."/>
        </authorList>
    </citation>
    <scope>NUCLEOTIDE SEQUENCE [LARGE SCALE GENOMIC DNA]</scope>
    <source>
        <strain evidence="2 3">LEGE 00031</strain>
    </source>
</reference>
<accession>A0ABR9VSW0</accession>